<dbReference type="EMBL" id="EQ973790">
    <property type="protein sequence ID" value="EEF47117.1"/>
    <property type="molecule type" value="Genomic_DNA"/>
</dbReference>
<dbReference type="AlphaFoldDB" id="B9RMZ4"/>
<feature type="region of interest" description="Disordered" evidence="1">
    <location>
        <begin position="1"/>
        <end position="28"/>
    </location>
</feature>
<sequence length="184" mass="20084">MRMWNNTETKDLGSQRDEEAAPAPHVPQSSSCFRFSSPLLQAGIVAGSVLDIGCSAGILWAGQGAIMTSYPSPGHAPPKRLDFKPSGEDFSRQFVSYSAMDCWMPCFRVQFTGLSEHWQTILRPLAGNLFINVQLVGSVVAWQLDTHKDDDKPIQKTLESSALASAPPRAKNDGYNEIGKSISI</sequence>
<evidence type="ECO:0000313" key="2">
    <source>
        <dbReference type="EMBL" id="EEF47117.1"/>
    </source>
</evidence>
<dbReference type="InParanoid" id="B9RMZ4"/>
<accession>B9RMZ4</accession>
<keyword evidence="3" id="KW-1185">Reference proteome</keyword>
<gene>
    <name evidence="2" type="ORF">RCOM_1341650</name>
</gene>
<feature type="region of interest" description="Disordered" evidence="1">
    <location>
        <begin position="163"/>
        <end position="184"/>
    </location>
</feature>
<proteinExistence type="predicted"/>
<reference evidence="3" key="1">
    <citation type="journal article" date="2010" name="Nat. Biotechnol.">
        <title>Draft genome sequence of the oilseed species Ricinus communis.</title>
        <authorList>
            <person name="Chan A.P."/>
            <person name="Crabtree J."/>
            <person name="Zhao Q."/>
            <person name="Lorenzi H."/>
            <person name="Orvis J."/>
            <person name="Puiu D."/>
            <person name="Melake-Berhan A."/>
            <person name="Jones K.M."/>
            <person name="Redman J."/>
            <person name="Chen G."/>
            <person name="Cahoon E.B."/>
            <person name="Gedil M."/>
            <person name="Stanke M."/>
            <person name="Haas B.J."/>
            <person name="Wortman J.R."/>
            <person name="Fraser-Liggett C.M."/>
            <person name="Ravel J."/>
            <person name="Rabinowicz P.D."/>
        </authorList>
    </citation>
    <scope>NUCLEOTIDE SEQUENCE [LARGE SCALE GENOMIC DNA]</scope>
    <source>
        <strain evidence="3">cv. Hale</strain>
    </source>
</reference>
<feature type="compositionally biased region" description="Basic and acidic residues" evidence="1">
    <location>
        <begin position="8"/>
        <end position="19"/>
    </location>
</feature>
<dbReference type="Proteomes" id="UP000008311">
    <property type="component" value="Unassembled WGS sequence"/>
</dbReference>
<protein>
    <submittedName>
        <fullName evidence="2">Uncharacterized protein</fullName>
    </submittedName>
</protein>
<evidence type="ECO:0000313" key="3">
    <source>
        <dbReference type="Proteomes" id="UP000008311"/>
    </source>
</evidence>
<organism evidence="2 3">
    <name type="scientific">Ricinus communis</name>
    <name type="common">Castor bean</name>
    <dbReference type="NCBI Taxonomy" id="3988"/>
    <lineage>
        <taxon>Eukaryota</taxon>
        <taxon>Viridiplantae</taxon>
        <taxon>Streptophyta</taxon>
        <taxon>Embryophyta</taxon>
        <taxon>Tracheophyta</taxon>
        <taxon>Spermatophyta</taxon>
        <taxon>Magnoliopsida</taxon>
        <taxon>eudicotyledons</taxon>
        <taxon>Gunneridae</taxon>
        <taxon>Pentapetalae</taxon>
        <taxon>rosids</taxon>
        <taxon>fabids</taxon>
        <taxon>Malpighiales</taxon>
        <taxon>Euphorbiaceae</taxon>
        <taxon>Acalyphoideae</taxon>
        <taxon>Acalypheae</taxon>
        <taxon>Ricinus</taxon>
    </lineage>
</organism>
<evidence type="ECO:0000256" key="1">
    <source>
        <dbReference type="SAM" id="MobiDB-lite"/>
    </source>
</evidence>
<name>B9RMZ4_RICCO</name>